<dbReference type="SUPFAM" id="SSF51905">
    <property type="entry name" value="FAD/NAD(P)-binding domain"/>
    <property type="match status" value="1"/>
</dbReference>
<evidence type="ECO:0000313" key="3">
    <source>
        <dbReference type="EMBL" id="BBF85299.1"/>
    </source>
</evidence>
<keyword evidence="1" id="KW-0812">Transmembrane</keyword>
<dbReference type="RefSeq" id="WP_089083480.1">
    <property type="nucleotide sequence ID" value="NZ_AP018823.1"/>
</dbReference>
<dbReference type="OrthoDB" id="20837at2"/>
<organism evidence="3 4">
    <name type="scientific">Aquitalea magnusonii</name>
    <dbReference type="NCBI Taxonomy" id="332411"/>
    <lineage>
        <taxon>Bacteria</taxon>
        <taxon>Pseudomonadati</taxon>
        <taxon>Pseudomonadota</taxon>
        <taxon>Betaproteobacteria</taxon>
        <taxon>Neisseriales</taxon>
        <taxon>Chromobacteriaceae</taxon>
        <taxon>Aquitalea</taxon>
    </lineage>
</organism>
<accession>A0A3G9GF80</accession>
<dbReference type="InterPro" id="IPR036188">
    <property type="entry name" value="FAD/NAD-bd_sf"/>
</dbReference>
<reference evidence="3 4" key="2">
    <citation type="journal article" date="2017" name="Genome Announc.">
        <title>Draft genome sequence of Aquitalea magnusonii strain H3, a plant growth-promoting bacterium of duckweed Lemna minor.</title>
        <authorList>
            <person name="Ishizawa H."/>
            <person name="Kuroda M."/>
            <person name="Ike M."/>
        </authorList>
    </citation>
    <scope>NUCLEOTIDE SEQUENCE [LARGE SCALE GENOMIC DNA]</scope>
    <source>
        <strain evidence="3 4">H3</strain>
    </source>
</reference>
<dbReference type="KEGG" id="amah:DLM_1682"/>
<dbReference type="PANTHER" id="PTHR42923">
    <property type="entry name" value="PROTOPORPHYRINOGEN OXIDASE"/>
    <property type="match status" value="1"/>
</dbReference>
<reference evidence="4" key="3">
    <citation type="journal article" date="2017" name="Plant Physiol. Biochem.">
        <title>Differential oxidative and antioxidative response of duckweed Lemna minor toward plant growth promoting/inhibiting bacteria.</title>
        <authorList>
            <person name="Ishizawa H."/>
            <person name="Kuroda M."/>
            <person name="Morikawa M."/>
            <person name="Ike M."/>
        </authorList>
    </citation>
    <scope>NUCLEOTIDE SEQUENCE [LARGE SCALE GENOMIC DNA]</scope>
    <source>
        <strain evidence="4">H3</strain>
    </source>
</reference>
<keyword evidence="1" id="KW-0472">Membrane</keyword>
<keyword evidence="1" id="KW-1133">Transmembrane helix</keyword>
<dbReference type="STRING" id="332411.VI06_13610"/>
<dbReference type="GO" id="GO:0016491">
    <property type="term" value="F:oxidoreductase activity"/>
    <property type="evidence" value="ECO:0007669"/>
    <property type="project" value="InterPro"/>
</dbReference>
<gene>
    <name evidence="3" type="ORF">DLM_1682</name>
</gene>
<dbReference type="FunFam" id="1.10.405.20:FF:000001">
    <property type="entry name" value="Amine oxidase"/>
    <property type="match status" value="1"/>
</dbReference>
<name>A0A3G9GF80_9NEIS</name>
<reference evidence="4" key="1">
    <citation type="journal article" date="2017" name="Biotechnol. Biofuels">
        <title>Evaluation of environmental bacterial communities as a factor affecting the growth of duckweed Lemna minor.</title>
        <authorList>
            <person name="Ishizawa H."/>
            <person name="Kuroda M."/>
            <person name="Morikawa M."/>
            <person name="Ike M."/>
        </authorList>
    </citation>
    <scope>NUCLEOTIDE SEQUENCE [LARGE SCALE GENOMIC DNA]</scope>
    <source>
        <strain evidence="4">H3</strain>
    </source>
</reference>
<evidence type="ECO:0000313" key="4">
    <source>
        <dbReference type="Proteomes" id="UP000198290"/>
    </source>
</evidence>
<feature type="transmembrane region" description="Helical" evidence="1">
    <location>
        <begin position="12"/>
        <end position="28"/>
    </location>
</feature>
<evidence type="ECO:0000256" key="1">
    <source>
        <dbReference type="SAM" id="Phobius"/>
    </source>
</evidence>
<dbReference type="Proteomes" id="UP000198290">
    <property type="component" value="Chromosome"/>
</dbReference>
<protein>
    <submittedName>
        <fullName evidence="3">Amine oxidase</fullName>
    </submittedName>
</protein>
<dbReference type="Pfam" id="PF01593">
    <property type="entry name" value="Amino_oxidase"/>
    <property type="match status" value="1"/>
</dbReference>
<dbReference type="InterPro" id="IPR002937">
    <property type="entry name" value="Amino_oxidase"/>
</dbReference>
<dbReference type="Gene3D" id="3.50.50.60">
    <property type="entry name" value="FAD/NAD(P)-binding domain"/>
    <property type="match status" value="1"/>
</dbReference>
<evidence type="ECO:0000259" key="2">
    <source>
        <dbReference type="Pfam" id="PF01593"/>
    </source>
</evidence>
<proteinExistence type="predicted"/>
<dbReference type="PANTHER" id="PTHR42923:SF17">
    <property type="entry name" value="AMINE OXIDASE DOMAIN-CONTAINING PROTEIN"/>
    <property type="match status" value="1"/>
</dbReference>
<dbReference type="Gene3D" id="3.30.70.1990">
    <property type="match status" value="1"/>
</dbReference>
<dbReference type="EMBL" id="AP018823">
    <property type="protein sequence ID" value="BBF85299.1"/>
    <property type="molecule type" value="Genomic_DNA"/>
</dbReference>
<dbReference type="InterPro" id="IPR050464">
    <property type="entry name" value="Zeta_carotene_desat/Oxidored"/>
</dbReference>
<keyword evidence="4" id="KW-1185">Reference proteome</keyword>
<sequence length="428" mass="47849">MKVHPDKRQRVAVIGGGIAGLASAWLLAGKHEVTLFEAADYAGGHTNTVDLQLEGQSFAVDTGFLVYNERTYPNLIALFRQLDIPSCATDMSFSVSLDQGRDEWAGSSLDTVFAQRSKLLSLPFYRMLSDILRFNRTAAQLLERATIDTLTLGELLQLEGYGHRFRDHYLVPMAAAIWSSPSKEILDFPAATFLRFCLNHGLLQISQRPRWFTVPGGARQYVDKLCQRIQHVRLCSPVSSVRRTEQGVLINSPHGEERFDSVIFATHAPQTLAMLTDASAEERDILSAVRYQPNTAVLHGDASLLPKRRKTWSAWNFLAETGQPSQRAVCVSYLLNALQPLPVSQPVIVTLNPLRDPDRNLEYARFVYEHPLFDNAAIAAQARLPLLQGKRNSWFAGAWTGYGFHEDGLKSALNVAQDFVTLPEWARL</sequence>
<dbReference type="Gene3D" id="1.10.405.20">
    <property type="match status" value="1"/>
</dbReference>
<feature type="domain" description="Amine oxidase" evidence="2">
    <location>
        <begin position="18"/>
        <end position="297"/>
    </location>
</feature>
<dbReference type="AlphaFoldDB" id="A0A3G9GF80"/>